<sequence length="163" mass="18198">MKKTLLLILLVLPMTIIAQSKFNAEAYGTSLMVKNDAGLAFGAGLGYQATSRINLIVGFMNGTIDSDLINDDYTIHKYYFNVDYRFNSEDSKFGIASIMGFSYMDFDDKLNLDDGSGFGMDLGARAFISQTDNYEYGFRLISTYNSESPGAILEAGLYFKYKF</sequence>
<gene>
    <name evidence="2" type="ORF">ACFSSB_03405</name>
</gene>
<comment type="caution">
    <text evidence="2">The sequence shown here is derived from an EMBL/GenBank/DDBJ whole genome shotgun (WGS) entry which is preliminary data.</text>
</comment>
<feature type="signal peptide" evidence="1">
    <location>
        <begin position="1"/>
        <end position="18"/>
    </location>
</feature>
<organism evidence="2 3">
    <name type="scientific">Lacinutrix gracilariae</name>
    <dbReference type="NCBI Taxonomy" id="1747198"/>
    <lineage>
        <taxon>Bacteria</taxon>
        <taxon>Pseudomonadati</taxon>
        <taxon>Bacteroidota</taxon>
        <taxon>Flavobacteriia</taxon>
        <taxon>Flavobacteriales</taxon>
        <taxon>Flavobacteriaceae</taxon>
        <taxon>Lacinutrix</taxon>
    </lineage>
</organism>
<dbReference type="EMBL" id="JBHULM010000007">
    <property type="protein sequence ID" value="MFD2541351.1"/>
    <property type="molecule type" value="Genomic_DNA"/>
</dbReference>
<protein>
    <recommendedName>
        <fullName evidence="4">Outer membrane protein beta-barrel domain-containing protein</fullName>
    </recommendedName>
</protein>
<proteinExistence type="predicted"/>
<reference evidence="3" key="1">
    <citation type="journal article" date="2019" name="Int. J. Syst. Evol. Microbiol.">
        <title>The Global Catalogue of Microorganisms (GCM) 10K type strain sequencing project: providing services to taxonomists for standard genome sequencing and annotation.</title>
        <authorList>
            <consortium name="The Broad Institute Genomics Platform"/>
            <consortium name="The Broad Institute Genome Sequencing Center for Infectious Disease"/>
            <person name="Wu L."/>
            <person name="Ma J."/>
        </authorList>
    </citation>
    <scope>NUCLEOTIDE SEQUENCE [LARGE SCALE GENOMIC DNA]</scope>
    <source>
        <strain evidence="3">KCTC 42808</strain>
    </source>
</reference>
<keyword evidence="3" id="KW-1185">Reference proteome</keyword>
<evidence type="ECO:0000313" key="3">
    <source>
        <dbReference type="Proteomes" id="UP001597467"/>
    </source>
</evidence>
<name>A0ABW5JXX2_9FLAO</name>
<dbReference type="RefSeq" id="WP_379900973.1">
    <property type="nucleotide sequence ID" value="NZ_JBHULM010000007.1"/>
</dbReference>
<keyword evidence="1" id="KW-0732">Signal</keyword>
<feature type="chain" id="PRO_5045812138" description="Outer membrane protein beta-barrel domain-containing protein" evidence="1">
    <location>
        <begin position="19"/>
        <end position="163"/>
    </location>
</feature>
<dbReference type="Proteomes" id="UP001597467">
    <property type="component" value="Unassembled WGS sequence"/>
</dbReference>
<dbReference type="SUPFAM" id="SSF56925">
    <property type="entry name" value="OMPA-like"/>
    <property type="match status" value="1"/>
</dbReference>
<evidence type="ECO:0000256" key="1">
    <source>
        <dbReference type="SAM" id="SignalP"/>
    </source>
</evidence>
<evidence type="ECO:0008006" key="4">
    <source>
        <dbReference type="Google" id="ProtNLM"/>
    </source>
</evidence>
<dbReference type="InterPro" id="IPR011250">
    <property type="entry name" value="OMP/PagP_B-barrel"/>
</dbReference>
<accession>A0ABW5JXX2</accession>
<evidence type="ECO:0000313" key="2">
    <source>
        <dbReference type="EMBL" id="MFD2541351.1"/>
    </source>
</evidence>